<gene>
    <name evidence="10" type="ORF">DDZ15_13185</name>
</gene>
<evidence type="ECO:0000256" key="4">
    <source>
        <dbReference type="ARBA" id="ARBA00022692"/>
    </source>
</evidence>
<comment type="caution">
    <text evidence="10">The sequence shown here is derived from an EMBL/GenBank/DDBJ whole genome shotgun (WGS) entry which is preliminary data.</text>
</comment>
<feature type="transmembrane region" description="Helical" evidence="7">
    <location>
        <begin position="367"/>
        <end position="391"/>
    </location>
</feature>
<dbReference type="InterPro" id="IPR051447">
    <property type="entry name" value="Lipoprotein-release_system"/>
</dbReference>
<proteinExistence type="inferred from homology"/>
<dbReference type="InterPro" id="IPR025857">
    <property type="entry name" value="MacB_PCD"/>
</dbReference>
<dbReference type="Pfam" id="PF02687">
    <property type="entry name" value="FtsX"/>
    <property type="match status" value="1"/>
</dbReference>
<comment type="subcellular location">
    <subcellularLocation>
        <location evidence="1">Cell membrane</location>
        <topology evidence="1">Multi-pass membrane protein</topology>
    </subcellularLocation>
</comment>
<dbReference type="PANTHER" id="PTHR30489">
    <property type="entry name" value="LIPOPROTEIN-RELEASING SYSTEM TRANSMEMBRANE PROTEIN LOLE"/>
    <property type="match status" value="1"/>
</dbReference>
<name>A0A316TTF1_9BACT</name>
<evidence type="ECO:0008006" key="12">
    <source>
        <dbReference type="Google" id="ProtNLM"/>
    </source>
</evidence>
<keyword evidence="6 7" id="KW-0472">Membrane</keyword>
<feature type="transmembrane region" description="Helical" evidence="7">
    <location>
        <begin position="20"/>
        <end position="46"/>
    </location>
</feature>
<dbReference type="PANTHER" id="PTHR30489:SF0">
    <property type="entry name" value="LIPOPROTEIN-RELEASING SYSTEM TRANSMEMBRANE PROTEIN LOLE"/>
    <property type="match status" value="1"/>
</dbReference>
<evidence type="ECO:0000259" key="8">
    <source>
        <dbReference type="Pfam" id="PF02687"/>
    </source>
</evidence>
<evidence type="ECO:0000256" key="3">
    <source>
        <dbReference type="ARBA" id="ARBA00022475"/>
    </source>
</evidence>
<evidence type="ECO:0000313" key="11">
    <source>
        <dbReference type="Proteomes" id="UP000245533"/>
    </source>
</evidence>
<feature type="transmembrane region" description="Helical" evidence="7">
    <location>
        <begin position="321"/>
        <end position="347"/>
    </location>
</feature>
<evidence type="ECO:0000256" key="2">
    <source>
        <dbReference type="ARBA" id="ARBA00005236"/>
    </source>
</evidence>
<dbReference type="GO" id="GO:0098797">
    <property type="term" value="C:plasma membrane protein complex"/>
    <property type="evidence" value="ECO:0007669"/>
    <property type="project" value="TreeGrafter"/>
</dbReference>
<dbReference type="OrthoDB" id="1522724at2"/>
<accession>A0A316TTF1</accession>
<dbReference type="EMBL" id="QGGB01000009">
    <property type="protein sequence ID" value="PWN05554.1"/>
    <property type="molecule type" value="Genomic_DNA"/>
</dbReference>
<dbReference type="RefSeq" id="WP_109647582.1">
    <property type="nucleotide sequence ID" value="NZ_QGGB01000009.1"/>
</dbReference>
<keyword evidence="11" id="KW-1185">Reference proteome</keyword>
<evidence type="ECO:0000259" key="9">
    <source>
        <dbReference type="Pfam" id="PF12704"/>
    </source>
</evidence>
<feature type="domain" description="MacB-like periplasmic core" evidence="9">
    <location>
        <begin position="25"/>
        <end position="245"/>
    </location>
</feature>
<feature type="domain" description="ABC3 transporter permease C-terminal" evidence="8">
    <location>
        <begin position="277"/>
        <end position="400"/>
    </location>
</feature>
<feature type="transmembrane region" description="Helical" evidence="7">
    <location>
        <begin position="273"/>
        <end position="300"/>
    </location>
</feature>
<dbReference type="InterPro" id="IPR003838">
    <property type="entry name" value="ABC3_permease_C"/>
</dbReference>
<reference evidence="10 11" key="1">
    <citation type="submission" date="2018-05" db="EMBL/GenBank/DDBJ databases">
        <title>Rhodohalobacter halophilus gen. nov., sp. nov., a moderately halophilic member of the family Balneolaceae.</title>
        <authorList>
            <person name="Liu Z.-W."/>
        </authorList>
    </citation>
    <scope>NUCLEOTIDE SEQUENCE [LARGE SCALE GENOMIC DNA]</scope>
    <source>
        <strain evidence="10 11">8A47</strain>
    </source>
</reference>
<evidence type="ECO:0000256" key="1">
    <source>
        <dbReference type="ARBA" id="ARBA00004651"/>
    </source>
</evidence>
<dbReference type="AlphaFoldDB" id="A0A316TTF1"/>
<dbReference type="GO" id="GO:0044874">
    <property type="term" value="P:lipoprotein localization to outer membrane"/>
    <property type="evidence" value="ECO:0007669"/>
    <property type="project" value="TreeGrafter"/>
</dbReference>
<dbReference type="Pfam" id="PF12704">
    <property type="entry name" value="MacB_PCD"/>
    <property type="match status" value="1"/>
</dbReference>
<evidence type="ECO:0000256" key="6">
    <source>
        <dbReference type="ARBA" id="ARBA00023136"/>
    </source>
</evidence>
<evidence type="ECO:0000313" key="10">
    <source>
        <dbReference type="EMBL" id="PWN05554.1"/>
    </source>
</evidence>
<keyword evidence="4 7" id="KW-0812">Transmembrane</keyword>
<organism evidence="10 11">
    <name type="scientific">Rhodohalobacter mucosus</name>
    <dbReference type="NCBI Taxonomy" id="2079485"/>
    <lineage>
        <taxon>Bacteria</taxon>
        <taxon>Pseudomonadati</taxon>
        <taxon>Balneolota</taxon>
        <taxon>Balneolia</taxon>
        <taxon>Balneolales</taxon>
        <taxon>Balneolaceae</taxon>
        <taxon>Rhodohalobacter</taxon>
    </lineage>
</organism>
<dbReference type="Proteomes" id="UP000245533">
    <property type="component" value="Unassembled WGS sequence"/>
</dbReference>
<sequence>MNIIRFISRRYLFSRKHVSLISVLTGISIAGITLGTALLIIVLSVFNGFFDVIRGFLLSFDPDIRIEQKGAAAMPYDPALVDKILEHPEVVNLAPYIEGRAMLISSERENEVVMVRGVERGSYIRITELEQSVRNGIFDLSVQNNRPGIVIGDMLVNRYGLSPGDEIALLSPSGMRRALTQFSVPRVSRFSVRGSYTIQQIIDDEVVYADLQAAQRLFNMRNEVTGFDLQLDDLERAEIVKADLNRMLGDEYSVQSWYDLQKPLYDVMYIEKWGSYFILMIIVLVAALNIVGSLTMIVIQKKKDIGVLLAMGMTPKTIKKIFISQGLQIGLIGCGIGGIVGIAISLAQKEYGLLKLTSSFIIDAYPVMIQPLDILLVAGGSLLLCITASWYPALRASAVQPADAVRGE</sequence>
<keyword evidence="5 7" id="KW-1133">Transmembrane helix</keyword>
<evidence type="ECO:0000256" key="5">
    <source>
        <dbReference type="ARBA" id="ARBA00022989"/>
    </source>
</evidence>
<protein>
    <recommendedName>
        <fullName evidence="12">Lipoprotein-releasing system permease protein</fullName>
    </recommendedName>
</protein>
<comment type="similarity">
    <text evidence="2">Belongs to the ABC-4 integral membrane protein family. LolC/E subfamily.</text>
</comment>
<keyword evidence="3" id="KW-1003">Cell membrane</keyword>
<evidence type="ECO:0000256" key="7">
    <source>
        <dbReference type="SAM" id="Phobius"/>
    </source>
</evidence>